<keyword evidence="2" id="KW-1185">Reference proteome</keyword>
<name>A0A812I435_9DINO</name>
<reference evidence="1" key="1">
    <citation type="submission" date="2021-02" db="EMBL/GenBank/DDBJ databases">
        <authorList>
            <person name="Dougan E. K."/>
            <person name="Rhodes N."/>
            <person name="Thang M."/>
            <person name="Chan C."/>
        </authorList>
    </citation>
    <scope>NUCLEOTIDE SEQUENCE</scope>
</reference>
<organism evidence="1 2">
    <name type="scientific">Symbiodinium natans</name>
    <dbReference type="NCBI Taxonomy" id="878477"/>
    <lineage>
        <taxon>Eukaryota</taxon>
        <taxon>Sar</taxon>
        <taxon>Alveolata</taxon>
        <taxon>Dinophyceae</taxon>
        <taxon>Suessiales</taxon>
        <taxon>Symbiodiniaceae</taxon>
        <taxon>Symbiodinium</taxon>
    </lineage>
</organism>
<accession>A0A812I435</accession>
<sequence>MAAACSECIQIRRNMAVHPESVEETLCDWFHLVPNLLGDEGWMVAFDGSDRTTNDVTSISSFVLKVVAKGGLGFTAFGTWQLAGMLQLAVLRFTWIGLLHQHSPWGGQLIRFSLRDLEAQSPLVDTAALFVRPEVRTFPELKDEESFEVVEQLAPGEAVVVRQLPRRLRATGAVNLECNNDIAHWPMGHQRMKAHRSPPAISATQICAEIFATCFGDTTRCKVTALAFQSLSEPVEGIVVGRQQGPCNFALDVVLRVLLRLVWRGRELGRQEFLNNRFLLPLFQHSIHEERVTPIWAPERMRRKDSEYWAVLTIQSWRRGRPLVPATAEDAEEEQSNAWSRMGLRGQVLKFLLGEPVSMDGSSSFLLSNYLTVFLNRTGERATFFQSLDGQQLLPYQCVIQRDEWERVQEHFRRAYSLQKAAYRRSRGGTTAPSVIETTEPRFRDDRSLESLQQRCRDELARVKTVVRNTFVEMDECGGNEGAETTGKRHRTVSPPRRCLRCPA</sequence>
<dbReference type="Proteomes" id="UP000604046">
    <property type="component" value="Unassembled WGS sequence"/>
</dbReference>
<protein>
    <submittedName>
        <fullName evidence="1">Uncharacterized protein</fullName>
    </submittedName>
</protein>
<proteinExistence type="predicted"/>
<gene>
    <name evidence="1" type="ORF">SNAT2548_LOCUS2627</name>
</gene>
<evidence type="ECO:0000313" key="1">
    <source>
        <dbReference type="EMBL" id="CAE6971694.1"/>
    </source>
</evidence>
<comment type="caution">
    <text evidence="1">The sequence shown here is derived from an EMBL/GenBank/DDBJ whole genome shotgun (WGS) entry which is preliminary data.</text>
</comment>
<evidence type="ECO:0000313" key="2">
    <source>
        <dbReference type="Proteomes" id="UP000604046"/>
    </source>
</evidence>
<dbReference type="EMBL" id="CAJNDS010000158">
    <property type="protein sequence ID" value="CAE6971694.1"/>
    <property type="molecule type" value="Genomic_DNA"/>
</dbReference>
<dbReference type="AlphaFoldDB" id="A0A812I435"/>